<dbReference type="PANTHER" id="PTHR23135:SF4">
    <property type="entry name" value="UDP-N-ACETYLMURAMOYL-L-ALANYL-D-GLUTAMATE--2,6-DIAMINOPIMELATE LIGASE MURE HOMOLOG, CHLOROPLASTIC"/>
    <property type="match status" value="1"/>
</dbReference>
<dbReference type="GO" id="GO:0008360">
    <property type="term" value="P:regulation of cell shape"/>
    <property type="evidence" value="ECO:0007669"/>
    <property type="project" value="UniProtKB-KW"/>
</dbReference>
<feature type="domain" description="Mur ligase C-terminal" evidence="16">
    <location>
        <begin position="363"/>
        <end position="489"/>
    </location>
</feature>
<feature type="short sequence motif" description="Meso-diaminopimelate recognition motif" evidence="13">
    <location>
        <begin position="436"/>
        <end position="439"/>
    </location>
</feature>
<dbReference type="InterPro" id="IPR005761">
    <property type="entry name" value="UDP-N-AcMur-Glu-dNH2Pim_ligase"/>
</dbReference>
<dbReference type="NCBIfam" id="TIGR01085">
    <property type="entry name" value="murE"/>
    <property type="match status" value="1"/>
</dbReference>
<dbReference type="GO" id="GO:0005524">
    <property type="term" value="F:ATP binding"/>
    <property type="evidence" value="ECO:0007669"/>
    <property type="project" value="UniProtKB-UniRule"/>
</dbReference>
<keyword evidence="4 13" id="KW-0573">Peptidoglycan synthesis</keyword>
<keyword evidence="13" id="KW-0963">Cytoplasm</keyword>
<dbReference type="Gene3D" id="3.40.1190.10">
    <property type="entry name" value="Mur-like, catalytic domain"/>
    <property type="match status" value="1"/>
</dbReference>
<keyword evidence="6 13" id="KW-0961">Cell wall biogenesis/degradation</keyword>
<evidence type="ECO:0000256" key="6">
    <source>
        <dbReference type="ARBA" id="ARBA00023316"/>
    </source>
</evidence>
<dbReference type="Gene3D" id="3.40.1390.10">
    <property type="entry name" value="MurE/MurF, N-terminal domain"/>
    <property type="match status" value="1"/>
</dbReference>
<evidence type="ECO:0000313" key="18">
    <source>
        <dbReference type="EMBL" id="MBB6094891.1"/>
    </source>
</evidence>
<dbReference type="InterPro" id="IPR013221">
    <property type="entry name" value="Mur_ligase_cen"/>
</dbReference>
<dbReference type="FunFam" id="3.90.190.20:FF:000006">
    <property type="entry name" value="UDP-N-acetylmuramoyl-L-alanyl-D-glutamate--2,6-diaminopimelate ligase"/>
    <property type="match status" value="1"/>
</dbReference>
<evidence type="ECO:0000256" key="9">
    <source>
        <dbReference type="ARBA" id="ARBA00072883"/>
    </source>
</evidence>
<dbReference type="InterPro" id="IPR035911">
    <property type="entry name" value="MurE/MurF_N"/>
</dbReference>
<dbReference type="GO" id="GO:0051301">
    <property type="term" value="P:cell division"/>
    <property type="evidence" value="ECO:0007669"/>
    <property type="project" value="UniProtKB-KW"/>
</dbReference>
<dbReference type="UniPathway" id="UPA00219"/>
<dbReference type="EMBL" id="JACHHZ010000004">
    <property type="protein sequence ID" value="MBB6094891.1"/>
    <property type="molecule type" value="Genomic_DNA"/>
</dbReference>
<keyword evidence="13 18" id="KW-0436">Ligase</keyword>
<feature type="binding site" evidence="13">
    <location>
        <position position="412"/>
    </location>
    <ligand>
        <name>meso-2,6-diaminopimelate</name>
        <dbReference type="ChEBI" id="CHEBI:57791"/>
    </ligand>
</feature>
<comment type="caution">
    <text evidence="18">The sequence shown here is derived from an EMBL/GenBank/DDBJ whole genome shotgun (WGS) entry which is preliminary data.</text>
</comment>
<dbReference type="Pfam" id="PF08245">
    <property type="entry name" value="Mur_ligase_M"/>
    <property type="match status" value="1"/>
</dbReference>
<evidence type="ECO:0000256" key="3">
    <source>
        <dbReference type="ARBA" id="ARBA00022960"/>
    </source>
</evidence>
<evidence type="ECO:0000259" key="17">
    <source>
        <dbReference type="Pfam" id="PF08245"/>
    </source>
</evidence>
<evidence type="ECO:0000259" key="16">
    <source>
        <dbReference type="Pfam" id="PF02875"/>
    </source>
</evidence>
<organism evidence="18 19">
    <name type="scientific">Povalibacter uvarum</name>
    <dbReference type="NCBI Taxonomy" id="732238"/>
    <lineage>
        <taxon>Bacteria</taxon>
        <taxon>Pseudomonadati</taxon>
        <taxon>Pseudomonadota</taxon>
        <taxon>Gammaproteobacteria</taxon>
        <taxon>Steroidobacterales</taxon>
        <taxon>Steroidobacteraceae</taxon>
        <taxon>Povalibacter</taxon>
    </lineage>
</organism>
<comment type="subcellular location">
    <subcellularLocation>
        <location evidence="13 14">Cytoplasm</location>
    </subcellularLocation>
</comment>
<evidence type="ECO:0000256" key="4">
    <source>
        <dbReference type="ARBA" id="ARBA00022984"/>
    </source>
</evidence>
<evidence type="ECO:0000256" key="7">
    <source>
        <dbReference type="ARBA" id="ARBA00050251"/>
    </source>
</evidence>
<feature type="domain" description="Mur ligase central" evidence="17">
    <location>
        <begin position="132"/>
        <end position="340"/>
    </location>
</feature>
<dbReference type="HAMAP" id="MF_00208">
    <property type="entry name" value="MurE"/>
    <property type="match status" value="1"/>
</dbReference>
<keyword evidence="19" id="KW-1185">Reference proteome</keyword>
<dbReference type="GO" id="GO:0009252">
    <property type="term" value="P:peptidoglycan biosynthetic process"/>
    <property type="evidence" value="ECO:0007669"/>
    <property type="project" value="UniProtKB-UniRule"/>
</dbReference>
<evidence type="ECO:0000256" key="13">
    <source>
        <dbReference type="HAMAP-Rule" id="MF_00208"/>
    </source>
</evidence>
<dbReference type="Proteomes" id="UP000588068">
    <property type="component" value="Unassembled WGS sequence"/>
</dbReference>
<dbReference type="AlphaFoldDB" id="A0A841HNM0"/>
<feature type="domain" description="Mur ligase N-terminal catalytic" evidence="15">
    <location>
        <begin position="41"/>
        <end position="119"/>
    </location>
</feature>
<evidence type="ECO:0000256" key="10">
    <source>
        <dbReference type="ARBA" id="ARBA00075482"/>
    </source>
</evidence>
<evidence type="ECO:0000256" key="5">
    <source>
        <dbReference type="ARBA" id="ARBA00023306"/>
    </source>
</evidence>
<evidence type="ECO:0000256" key="14">
    <source>
        <dbReference type="RuleBase" id="RU004135"/>
    </source>
</evidence>
<evidence type="ECO:0000313" key="19">
    <source>
        <dbReference type="Proteomes" id="UP000588068"/>
    </source>
</evidence>
<dbReference type="NCBIfam" id="NF001126">
    <property type="entry name" value="PRK00139.1-4"/>
    <property type="match status" value="1"/>
</dbReference>
<sequence length="517" mass="54367">MSAMNSALARRNAVNVTRQQAGKNLRALLAGTAAADVPDLEITDLTIDSRKVRAGGAFVALPGLRSHGVSFATQAISSGAIAVLWEPADGVVPPAVPANVAMVAVPDLKAAIGTIADRFFDSPSAAVFVTGITGTNGKTTTAYVLAGALAELGRPSAYAGTLGHGRIGAVKPGTHTTPDAITLHRQIAELRDEGITHLGMEISSHALDQDRVAGVRVDTAVFTNLTHDHLDYHGTFEAYGEAKARLFAWPTLEHAVINVDDAFGLKLAREYRGEGLVACARSTSSLASLPADTSHVLVRRVRAEAGGLVIDLDGTWGTATLRSRFVGDFNVDNLIAVLAVLLGWGFELSDAVAALERCSPPPGRMETFTAAGKPLAVVDYAHTPDALEKALLAVRNHSSGRLICVFGCGGDRDARKRPAMGEIAERLADVVVITDDNPRTEDGNAIVAGIVAGLKEPQRATVERDRARAIEHAIAKAGAGDVVLVAGKGHEDYQIVGIETRYFSDRDVVQAALRRDA</sequence>
<keyword evidence="5 13" id="KW-0131">Cell cycle</keyword>
<dbReference type="InterPro" id="IPR004101">
    <property type="entry name" value="Mur_ligase_C"/>
</dbReference>
<feature type="binding site" evidence="13">
    <location>
        <position position="49"/>
    </location>
    <ligand>
        <name>UDP-N-acetyl-alpha-D-muramoyl-L-alanyl-D-glutamate</name>
        <dbReference type="ChEBI" id="CHEBI:83900"/>
    </ligand>
</feature>
<feature type="binding site" evidence="13">
    <location>
        <position position="487"/>
    </location>
    <ligand>
        <name>meso-2,6-diaminopimelate</name>
        <dbReference type="ChEBI" id="CHEBI:57791"/>
    </ligand>
</feature>
<feature type="binding site" evidence="13">
    <location>
        <position position="491"/>
    </location>
    <ligand>
        <name>meso-2,6-diaminopimelate</name>
        <dbReference type="ChEBI" id="CHEBI:57791"/>
    </ligand>
</feature>
<dbReference type="InterPro" id="IPR036615">
    <property type="entry name" value="Mur_ligase_C_dom_sf"/>
</dbReference>
<dbReference type="GO" id="GO:0000287">
    <property type="term" value="F:magnesium ion binding"/>
    <property type="evidence" value="ECO:0007669"/>
    <property type="project" value="UniProtKB-UniRule"/>
</dbReference>
<dbReference type="PANTHER" id="PTHR23135">
    <property type="entry name" value="MUR LIGASE FAMILY MEMBER"/>
    <property type="match status" value="1"/>
</dbReference>
<comment type="PTM">
    <text evidence="13">Carboxylation is probably crucial for Mg(2+) binding and, consequently, for the gamma-phosphate positioning of ATP.</text>
</comment>
<feature type="binding site" evidence="13">
    <location>
        <position position="211"/>
    </location>
    <ligand>
        <name>UDP-N-acetyl-alpha-D-muramoyl-L-alanyl-D-glutamate</name>
        <dbReference type="ChEBI" id="CHEBI:83900"/>
    </ligand>
</feature>
<evidence type="ECO:0000256" key="11">
    <source>
        <dbReference type="ARBA" id="ARBA00076158"/>
    </source>
</evidence>
<dbReference type="NCBIfam" id="NF001124">
    <property type="entry name" value="PRK00139.1-2"/>
    <property type="match status" value="1"/>
</dbReference>
<evidence type="ECO:0000256" key="8">
    <source>
        <dbReference type="ARBA" id="ARBA00066633"/>
    </source>
</evidence>
<evidence type="ECO:0000256" key="2">
    <source>
        <dbReference type="ARBA" id="ARBA00022618"/>
    </source>
</evidence>
<keyword evidence="3 13" id="KW-0133">Cell shape</keyword>
<dbReference type="SUPFAM" id="SSF53623">
    <property type="entry name" value="MurD-like peptide ligases, catalytic domain"/>
    <property type="match status" value="1"/>
</dbReference>
<protein>
    <recommendedName>
        <fullName evidence="9 13">UDP-N-acetylmuramoyl-L-alanyl-D-glutamate--2,6-diaminopimelate ligase</fullName>
        <ecNumber evidence="8 13">6.3.2.13</ecNumber>
    </recommendedName>
    <alternativeName>
        <fullName evidence="10 13">Meso-A2pm-adding enzyme</fullName>
    </alternativeName>
    <alternativeName>
        <fullName evidence="11 13">Meso-diaminopimelate-adding enzyme</fullName>
    </alternativeName>
    <alternativeName>
        <fullName evidence="12 13">UDP-MurNAc-L-Ala-D-Glu:meso-diaminopimelate ligase</fullName>
    </alternativeName>
    <alternativeName>
        <fullName evidence="13">UDP-MurNAc-tripeptide synthetase</fullName>
    </alternativeName>
    <alternativeName>
        <fullName evidence="13">UDP-N-acetylmuramyl-tripeptide synthetase</fullName>
    </alternativeName>
</protein>
<dbReference type="EC" id="6.3.2.13" evidence="8 13"/>
<dbReference type="GO" id="GO:0005737">
    <property type="term" value="C:cytoplasm"/>
    <property type="evidence" value="ECO:0007669"/>
    <property type="project" value="UniProtKB-SubCell"/>
</dbReference>
<comment type="cofactor">
    <cofactor evidence="13">
        <name>Mg(2+)</name>
        <dbReference type="ChEBI" id="CHEBI:18420"/>
    </cofactor>
</comment>
<keyword evidence="2 13" id="KW-0132">Cell division</keyword>
<feature type="modified residue" description="N6-carboxylysine" evidence="13">
    <location>
        <position position="243"/>
    </location>
</feature>
<reference evidence="18 19" key="1">
    <citation type="submission" date="2020-08" db="EMBL/GenBank/DDBJ databases">
        <title>Genomic Encyclopedia of Type Strains, Phase IV (KMG-IV): sequencing the most valuable type-strain genomes for metagenomic binning, comparative biology and taxonomic classification.</title>
        <authorList>
            <person name="Goeker M."/>
        </authorList>
    </citation>
    <scope>NUCLEOTIDE SEQUENCE [LARGE SCALE GENOMIC DNA]</scope>
    <source>
        <strain evidence="18 19">DSM 26723</strain>
    </source>
</reference>
<evidence type="ECO:0000256" key="12">
    <source>
        <dbReference type="ARBA" id="ARBA00081560"/>
    </source>
</evidence>
<comment type="pathway">
    <text evidence="13 14">Cell wall biogenesis; peptidoglycan biosynthesis.</text>
</comment>
<dbReference type="InterPro" id="IPR000713">
    <property type="entry name" value="Mur_ligase_N"/>
</dbReference>
<proteinExistence type="inferred from homology"/>
<dbReference type="Gene3D" id="3.90.190.20">
    <property type="entry name" value="Mur ligase, C-terminal domain"/>
    <property type="match status" value="1"/>
</dbReference>
<comment type="function">
    <text evidence="13">Catalyzes the addition of meso-diaminopimelic acid to the nucleotide precursor UDP-N-acetylmuramoyl-L-alanyl-D-glutamate (UMAG) in the biosynthesis of bacterial cell-wall peptidoglycan.</text>
</comment>
<accession>A0A841HNM0</accession>
<evidence type="ECO:0000256" key="1">
    <source>
        <dbReference type="ARBA" id="ARBA00005898"/>
    </source>
</evidence>
<dbReference type="GO" id="GO:0071555">
    <property type="term" value="P:cell wall organization"/>
    <property type="evidence" value="ECO:0007669"/>
    <property type="project" value="UniProtKB-KW"/>
</dbReference>
<comment type="catalytic activity">
    <reaction evidence="7 13">
        <text>UDP-N-acetyl-alpha-D-muramoyl-L-alanyl-D-glutamate + meso-2,6-diaminopimelate + ATP = UDP-N-acetyl-alpha-D-muramoyl-L-alanyl-gamma-D-glutamyl-meso-2,6-diaminopimelate + ADP + phosphate + H(+)</text>
        <dbReference type="Rhea" id="RHEA:23676"/>
        <dbReference type="ChEBI" id="CHEBI:15378"/>
        <dbReference type="ChEBI" id="CHEBI:30616"/>
        <dbReference type="ChEBI" id="CHEBI:43474"/>
        <dbReference type="ChEBI" id="CHEBI:57791"/>
        <dbReference type="ChEBI" id="CHEBI:83900"/>
        <dbReference type="ChEBI" id="CHEBI:83905"/>
        <dbReference type="ChEBI" id="CHEBI:456216"/>
        <dbReference type="EC" id="6.3.2.13"/>
    </reaction>
</comment>
<dbReference type="SUPFAM" id="SSF63418">
    <property type="entry name" value="MurE/MurF N-terminal domain"/>
    <property type="match status" value="1"/>
</dbReference>
<dbReference type="Pfam" id="PF02875">
    <property type="entry name" value="Mur_ligase_C"/>
    <property type="match status" value="1"/>
</dbReference>
<feature type="binding site" evidence="13">
    <location>
        <position position="209"/>
    </location>
    <ligand>
        <name>UDP-N-acetyl-alpha-D-muramoyl-L-alanyl-D-glutamate</name>
        <dbReference type="ChEBI" id="CHEBI:83900"/>
    </ligand>
</feature>
<feature type="binding site" evidence="13">
    <location>
        <begin position="176"/>
        <end position="177"/>
    </location>
    <ligand>
        <name>UDP-N-acetyl-alpha-D-muramoyl-L-alanyl-D-glutamate</name>
        <dbReference type="ChEBI" id="CHEBI:83900"/>
    </ligand>
</feature>
<keyword evidence="13" id="KW-0460">Magnesium</keyword>
<dbReference type="InterPro" id="IPR036565">
    <property type="entry name" value="Mur-like_cat_sf"/>
</dbReference>
<comment type="caution">
    <text evidence="13">Lacks conserved residue(s) required for the propagation of feature annotation.</text>
</comment>
<dbReference type="SUPFAM" id="SSF53244">
    <property type="entry name" value="MurD-like peptide ligases, peptide-binding domain"/>
    <property type="match status" value="1"/>
</dbReference>
<evidence type="ECO:0000259" key="15">
    <source>
        <dbReference type="Pfam" id="PF01225"/>
    </source>
</evidence>
<feature type="binding site" evidence="13">
    <location>
        <begin position="134"/>
        <end position="140"/>
    </location>
    <ligand>
        <name>ATP</name>
        <dbReference type="ChEBI" id="CHEBI:30616"/>
    </ligand>
</feature>
<dbReference type="Pfam" id="PF01225">
    <property type="entry name" value="Mur_ligase"/>
    <property type="match status" value="1"/>
</dbReference>
<comment type="similarity">
    <text evidence="1 13">Belongs to the MurCDEF family. MurE subfamily.</text>
</comment>
<keyword evidence="13" id="KW-0067">ATP-binding</keyword>
<gene>
    <name evidence="13" type="primary">murE</name>
    <name evidence="18" type="ORF">HNQ60_003778</name>
</gene>
<dbReference type="GO" id="GO:0008765">
    <property type="term" value="F:UDP-N-acetylmuramoylalanyl-D-glutamate-2,6-diaminopimelate ligase activity"/>
    <property type="evidence" value="ECO:0007669"/>
    <property type="project" value="UniProtKB-UniRule"/>
</dbReference>
<feature type="binding site" evidence="13">
    <location>
        <position position="203"/>
    </location>
    <ligand>
        <name>UDP-N-acetyl-alpha-D-muramoyl-L-alanyl-D-glutamate</name>
        <dbReference type="ChEBI" id="CHEBI:83900"/>
    </ligand>
</feature>
<name>A0A841HNM0_9GAMM</name>
<feature type="binding site" evidence="13">
    <location>
        <begin position="436"/>
        <end position="439"/>
    </location>
    <ligand>
        <name>meso-2,6-diaminopimelate</name>
        <dbReference type="ChEBI" id="CHEBI:57791"/>
    </ligand>
</feature>
<keyword evidence="13" id="KW-0547">Nucleotide-binding</keyword>